<dbReference type="Gene3D" id="3.40.50.300">
    <property type="entry name" value="P-loop containing nucleotide triphosphate hydrolases"/>
    <property type="match status" value="1"/>
</dbReference>
<dbReference type="Pfam" id="PF12796">
    <property type="entry name" value="Ank_2"/>
    <property type="match status" value="1"/>
</dbReference>
<dbReference type="InterPro" id="IPR036770">
    <property type="entry name" value="Ankyrin_rpt-contain_sf"/>
</dbReference>
<accession>A0A8A3PC98</accession>
<protein>
    <recommendedName>
        <fullName evidence="3">Nephrocystin 3-like N-terminal domain-containing protein</fullName>
    </recommendedName>
</protein>
<dbReference type="PANTHER" id="PTHR10039">
    <property type="entry name" value="AMELOGENIN"/>
    <property type="match status" value="1"/>
</dbReference>
<sequence length="794" mass="89977">MDPLSISASLIAVIQIAGSLISFCYDYRQGAKHASKEIVQISDELGSLRDILDSLLRLAEKSEANGVSQLATFALLLKDDGPLWVCGRELEGLKGKLEIREGDGHGGWRSRGLERARRTLVWPLKEGEVRKTLEMLERLKSTLQLGLSADQTNLALDLSNRIENRFADQKRQDIYQWLAAPDPFLTHAATLKKHQPKTGAWFLTSKQYEDWKIGNGSFLWLYGIPGSGKTVLCSKVIENLMTQARQQPKIALAYFYFDFNGDLTGALKSLIAQLSAQSNDIPRLLMDLYEKLHLKTSTSPTDEALVECFHSILLSFHHVYIVFDALDEAARNEEVLSFVSTMKAWGYQRLRLLVTSRQLAGIEDVLSPLVSGRICLQDSISARNDIRYFVSEKIEHDKIMSKWPRDIRTQIELKLTREGDGMFRWVVCQLDMFRKCTSVSAIRKAMKTLPRSLDETYERILQQIDVEHQLEVSKILQALTVAAKPLNIEELVEILAINFDRDLPCFDEDSRLLDPEIVLSICSSLITKIEPRSRQDEGDKARWERDLLQQKFGYVSPPVKLAHASVADYLTLSKSSPFHFTQHAARQFMAQACLAYLLNPEFSQGHDRKLLRSRHQDYPLLRHLTVNWPRYVNKEAGDPDDYLLPRTRQLLHAFFETHTLPNGGNFAFWLGMMMPSAPAKDSYLSETHPLYYAASFGLADIVRIILDTQTDVDIDERGGRAHATALHVACYRDHLEVARTLLERGADPDTPNDMGESPMYWATFNDPDGAMVELLLNYGAGGRRDPCCLGRCAQ</sequence>
<dbReference type="PANTHER" id="PTHR10039:SF16">
    <property type="entry name" value="GPI INOSITOL-DEACYLASE"/>
    <property type="match status" value="1"/>
</dbReference>
<dbReference type="InterPro" id="IPR002110">
    <property type="entry name" value="Ankyrin_rpt"/>
</dbReference>
<organism evidence="4 5">
    <name type="scientific">Monilinia vaccinii-corymbosi</name>
    <dbReference type="NCBI Taxonomy" id="61207"/>
    <lineage>
        <taxon>Eukaryota</taxon>
        <taxon>Fungi</taxon>
        <taxon>Dikarya</taxon>
        <taxon>Ascomycota</taxon>
        <taxon>Pezizomycotina</taxon>
        <taxon>Leotiomycetes</taxon>
        <taxon>Helotiales</taxon>
        <taxon>Sclerotiniaceae</taxon>
        <taxon>Monilinia</taxon>
    </lineage>
</organism>
<dbReference type="Proteomes" id="UP000672032">
    <property type="component" value="Chromosome 3"/>
</dbReference>
<dbReference type="InterPro" id="IPR027417">
    <property type="entry name" value="P-loop_NTPase"/>
</dbReference>
<evidence type="ECO:0000313" key="5">
    <source>
        <dbReference type="Proteomes" id="UP000672032"/>
    </source>
</evidence>
<dbReference type="InterPro" id="IPR056884">
    <property type="entry name" value="NPHP3-like_N"/>
</dbReference>
<dbReference type="Pfam" id="PF24883">
    <property type="entry name" value="NPHP3_N"/>
    <property type="match status" value="1"/>
</dbReference>
<name>A0A8A3PC98_9HELO</name>
<evidence type="ECO:0000313" key="4">
    <source>
        <dbReference type="EMBL" id="QSZ32711.1"/>
    </source>
</evidence>
<feature type="repeat" description="ANK" evidence="2">
    <location>
        <begin position="685"/>
        <end position="717"/>
    </location>
</feature>
<evidence type="ECO:0000256" key="1">
    <source>
        <dbReference type="ARBA" id="ARBA00022737"/>
    </source>
</evidence>
<dbReference type="EMBL" id="CP063407">
    <property type="protein sequence ID" value="QSZ32711.1"/>
    <property type="molecule type" value="Genomic_DNA"/>
</dbReference>
<keyword evidence="5" id="KW-1185">Reference proteome</keyword>
<dbReference type="AlphaFoldDB" id="A0A8A3PC98"/>
<keyword evidence="1" id="KW-0677">Repeat</keyword>
<reference evidence="4" key="1">
    <citation type="submission" date="2020-10" db="EMBL/GenBank/DDBJ databases">
        <title>Genome Sequence of Monilinia vaccinii-corymbosi Sheds Light on Mummy Berry Disease Infection of Blueberry and Mating Type.</title>
        <authorList>
            <person name="Yow A.G."/>
            <person name="Zhang Y."/>
            <person name="Bansal K."/>
            <person name="Eacker S.M."/>
            <person name="Sullivan S."/>
            <person name="Liachko I."/>
            <person name="Cubeta M.A."/>
            <person name="Rollins J.A."/>
            <person name="Ashrafi H."/>
        </authorList>
    </citation>
    <scope>NUCLEOTIDE SEQUENCE</scope>
    <source>
        <strain evidence="4">RL-1</strain>
    </source>
</reference>
<dbReference type="PROSITE" id="PS50297">
    <property type="entry name" value="ANK_REP_REGION"/>
    <property type="match status" value="1"/>
</dbReference>
<dbReference type="SUPFAM" id="SSF52540">
    <property type="entry name" value="P-loop containing nucleoside triphosphate hydrolases"/>
    <property type="match status" value="1"/>
</dbReference>
<feature type="repeat" description="ANK" evidence="2">
    <location>
        <begin position="721"/>
        <end position="753"/>
    </location>
</feature>
<dbReference type="OrthoDB" id="1577640at2759"/>
<proteinExistence type="predicted"/>
<dbReference type="PROSITE" id="PS50088">
    <property type="entry name" value="ANK_REPEAT"/>
    <property type="match status" value="2"/>
</dbReference>
<feature type="domain" description="Nephrocystin 3-like N-terminal" evidence="3">
    <location>
        <begin position="198"/>
        <end position="357"/>
    </location>
</feature>
<dbReference type="Gene3D" id="1.25.40.20">
    <property type="entry name" value="Ankyrin repeat-containing domain"/>
    <property type="match status" value="1"/>
</dbReference>
<keyword evidence="2" id="KW-0040">ANK repeat</keyword>
<dbReference type="SMART" id="SM00248">
    <property type="entry name" value="ANK"/>
    <property type="match status" value="3"/>
</dbReference>
<evidence type="ECO:0000256" key="2">
    <source>
        <dbReference type="PROSITE-ProRule" id="PRU00023"/>
    </source>
</evidence>
<dbReference type="SUPFAM" id="SSF48403">
    <property type="entry name" value="Ankyrin repeat"/>
    <property type="match status" value="1"/>
</dbReference>
<gene>
    <name evidence="4" type="ORF">DSL72_002290</name>
</gene>
<evidence type="ECO:0000259" key="3">
    <source>
        <dbReference type="Pfam" id="PF24883"/>
    </source>
</evidence>